<keyword evidence="3" id="KW-0328">Glycosyltransferase</keyword>
<dbReference type="EC" id="2.4.-.-" evidence="3"/>
<evidence type="ECO:0000259" key="2">
    <source>
        <dbReference type="Pfam" id="PF13439"/>
    </source>
</evidence>
<gene>
    <name evidence="3" type="ORF">RM519_03300</name>
</gene>
<dbReference type="InterPro" id="IPR001296">
    <property type="entry name" value="Glyco_trans_1"/>
</dbReference>
<dbReference type="EMBL" id="JAVRHV010000001">
    <property type="protein sequence ID" value="MDT0552265.1"/>
    <property type="molecule type" value="Genomic_DNA"/>
</dbReference>
<reference evidence="3 4" key="1">
    <citation type="submission" date="2023-09" db="EMBL/GenBank/DDBJ databases">
        <authorList>
            <person name="Rey-Velasco X."/>
        </authorList>
    </citation>
    <scope>NUCLEOTIDE SEQUENCE [LARGE SCALE GENOMIC DNA]</scope>
    <source>
        <strain evidence="3 4">P050</strain>
    </source>
</reference>
<sequence length="428" mass="48752">MAKKLKIAIYSGNIPSTTFIEQLISSVSQHHQVLLFGRKTKKYQVPKNKLQKTNSKSVFSKGKHSGEVNETLEKERESVIREYAYGTSTFQNILLTSIRTLLLAIRFPKRLKTLFTQIRKQGSIYKKRQAWFKITPILLYLPDIFHIQWAKETEQWLFLQALGVKVVVSLRGAHINYSPIANKTLANSYERIFPKVDAFHAVSEAIAKEVQKYVIGQEKIHVIHSLLPENTFDLFTLPKEKDSKHINILSVGRHHWKKGFTTALDACKLLKDEGVSFTYTIIAGGIVLEELLVQRHELGLLKEVQFKISLPQQEVFQSMKNSDVLLLPSYEEGIANVVLEAMAMGLPVISTDCGGMEEVVISLETGWIVPTLDSEEIAKSLRSYLNVSDKIKRVMISNARKLVLEKFDAVKNGALFLEMYHHIMQSRK</sequence>
<dbReference type="PANTHER" id="PTHR12526:SF637">
    <property type="entry name" value="GLYCOSYLTRANSFERASE EPSF-RELATED"/>
    <property type="match status" value="1"/>
</dbReference>
<dbReference type="SUPFAM" id="SSF53756">
    <property type="entry name" value="UDP-Glycosyltransferase/glycogen phosphorylase"/>
    <property type="match status" value="1"/>
</dbReference>
<dbReference type="Proteomes" id="UP001252186">
    <property type="component" value="Unassembled WGS sequence"/>
</dbReference>
<dbReference type="Pfam" id="PF00534">
    <property type="entry name" value="Glycos_transf_1"/>
    <property type="match status" value="1"/>
</dbReference>
<evidence type="ECO:0000313" key="4">
    <source>
        <dbReference type="Proteomes" id="UP001252186"/>
    </source>
</evidence>
<dbReference type="Gene3D" id="3.40.50.2000">
    <property type="entry name" value="Glycogen Phosphorylase B"/>
    <property type="match status" value="2"/>
</dbReference>
<keyword evidence="3" id="KW-0808">Transferase</keyword>
<comment type="caution">
    <text evidence="3">The sequence shown here is derived from an EMBL/GenBank/DDBJ whole genome shotgun (WGS) entry which is preliminary data.</text>
</comment>
<dbReference type="Pfam" id="PF13439">
    <property type="entry name" value="Glyco_transf_4"/>
    <property type="match status" value="1"/>
</dbReference>
<accession>A0ABU2Y4Q9</accession>
<organism evidence="3 4">
    <name type="scientific">Urechidicola vernalis</name>
    <dbReference type="NCBI Taxonomy" id="3075600"/>
    <lineage>
        <taxon>Bacteria</taxon>
        <taxon>Pseudomonadati</taxon>
        <taxon>Bacteroidota</taxon>
        <taxon>Flavobacteriia</taxon>
        <taxon>Flavobacteriales</taxon>
        <taxon>Flavobacteriaceae</taxon>
        <taxon>Urechidicola</taxon>
    </lineage>
</organism>
<dbReference type="RefSeq" id="WP_311592116.1">
    <property type="nucleotide sequence ID" value="NZ_JAVRHV010000001.1"/>
</dbReference>
<name>A0ABU2Y4Q9_9FLAO</name>
<dbReference type="InterPro" id="IPR028098">
    <property type="entry name" value="Glyco_trans_4-like_N"/>
</dbReference>
<feature type="domain" description="Glycosyltransferase subfamily 4-like N-terminal" evidence="2">
    <location>
        <begin position="140"/>
        <end position="224"/>
    </location>
</feature>
<evidence type="ECO:0000259" key="1">
    <source>
        <dbReference type="Pfam" id="PF00534"/>
    </source>
</evidence>
<dbReference type="PANTHER" id="PTHR12526">
    <property type="entry name" value="GLYCOSYLTRANSFERASE"/>
    <property type="match status" value="1"/>
</dbReference>
<feature type="domain" description="Glycosyl transferase family 1" evidence="1">
    <location>
        <begin position="240"/>
        <end position="401"/>
    </location>
</feature>
<proteinExistence type="predicted"/>
<evidence type="ECO:0000313" key="3">
    <source>
        <dbReference type="EMBL" id="MDT0552265.1"/>
    </source>
</evidence>
<protein>
    <submittedName>
        <fullName evidence="3">Glycosyltransferase</fullName>
        <ecNumber evidence="3">2.4.-.-</ecNumber>
    </submittedName>
</protein>
<dbReference type="GO" id="GO:0016757">
    <property type="term" value="F:glycosyltransferase activity"/>
    <property type="evidence" value="ECO:0007669"/>
    <property type="project" value="UniProtKB-KW"/>
</dbReference>
<keyword evidence="4" id="KW-1185">Reference proteome</keyword>